<dbReference type="EMBL" id="FMAC01000001">
    <property type="protein sequence ID" value="SCB09714.1"/>
    <property type="molecule type" value="Genomic_DNA"/>
</dbReference>
<name>A0A1C3U2N5_9HYPH</name>
<keyword evidence="4" id="KW-0472">Membrane</keyword>
<evidence type="ECO:0000256" key="2">
    <source>
        <dbReference type="ARBA" id="ARBA00010270"/>
    </source>
</evidence>
<evidence type="ECO:0000256" key="6">
    <source>
        <dbReference type="ARBA" id="ARBA00025321"/>
    </source>
</evidence>
<keyword evidence="9" id="KW-1185">Reference proteome</keyword>
<dbReference type="Proteomes" id="UP000186228">
    <property type="component" value="Unassembled WGS sequence"/>
</dbReference>
<dbReference type="Pfam" id="PF07886">
    <property type="entry name" value="BA14K"/>
    <property type="match status" value="1"/>
</dbReference>
<comment type="function">
    <text evidence="6">Has immunoglobulin-binding and hemagglutination properties, and can bind to mannose. Essential for virulence. May be involved in LPS biosynthesis or polysaccharide transport.</text>
</comment>
<accession>A0A1C3U2N5</accession>
<evidence type="ECO:0000313" key="8">
    <source>
        <dbReference type="EMBL" id="SCB09714.1"/>
    </source>
</evidence>
<keyword evidence="4" id="KW-1003">Cell membrane</keyword>
<keyword evidence="5" id="KW-0430">Lectin</keyword>
<evidence type="ECO:0000256" key="7">
    <source>
        <dbReference type="SAM" id="SignalP"/>
    </source>
</evidence>
<gene>
    <name evidence="8" type="ORF">GA0061100_101548</name>
</gene>
<evidence type="ECO:0000256" key="3">
    <source>
        <dbReference type="ARBA" id="ARBA00020552"/>
    </source>
</evidence>
<protein>
    <recommendedName>
        <fullName evidence="3">Lectin-like protein BA14k</fullName>
    </recommendedName>
</protein>
<comment type="subcellular location">
    <subcellularLocation>
        <location evidence="1">Membrane</location>
        <topology evidence="1">Single-pass membrane protein</topology>
    </subcellularLocation>
</comment>
<dbReference type="STRING" id="52131.GA0061100_101548"/>
<keyword evidence="7" id="KW-0732">Signal</keyword>
<comment type="similarity">
    <text evidence="2">Belongs to the BA14k family.</text>
</comment>
<dbReference type="GO" id="GO:0030246">
    <property type="term" value="F:carbohydrate binding"/>
    <property type="evidence" value="ECO:0007669"/>
    <property type="project" value="UniProtKB-KW"/>
</dbReference>
<dbReference type="InterPro" id="IPR012413">
    <property type="entry name" value="BA14K"/>
</dbReference>
<evidence type="ECO:0000256" key="5">
    <source>
        <dbReference type="ARBA" id="ARBA00022734"/>
    </source>
</evidence>
<feature type="chain" id="PRO_5008682739" description="Lectin-like protein BA14k" evidence="7">
    <location>
        <begin position="28"/>
        <end position="145"/>
    </location>
</feature>
<reference evidence="9" key="1">
    <citation type="submission" date="2016-08" db="EMBL/GenBank/DDBJ databases">
        <authorList>
            <person name="Varghese N."/>
            <person name="Submissions Spin"/>
        </authorList>
    </citation>
    <scope>NUCLEOTIDE SEQUENCE [LARGE SCALE GENOMIC DNA]</scope>
    <source>
        <strain evidence="9">CCBAU 57015</strain>
    </source>
</reference>
<feature type="signal peptide" evidence="7">
    <location>
        <begin position="1"/>
        <end position="27"/>
    </location>
</feature>
<dbReference type="AlphaFoldDB" id="A0A1C3U2N5"/>
<dbReference type="OrthoDB" id="7889197at2"/>
<evidence type="ECO:0000313" key="9">
    <source>
        <dbReference type="Proteomes" id="UP000186228"/>
    </source>
</evidence>
<dbReference type="GO" id="GO:0016020">
    <property type="term" value="C:membrane"/>
    <property type="evidence" value="ECO:0007669"/>
    <property type="project" value="UniProtKB-SubCell"/>
</dbReference>
<proteinExistence type="inferred from homology"/>
<evidence type="ECO:0000256" key="1">
    <source>
        <dbReference type="ARBA" id="ARBA00004167"/>
    </source>
</evidence>
<evidence type="ECO:0000256" key="4">
    <source>
        <dbReference type="ARBA" id="ARBA00022475"/>
    </source>
</evidence>
<sequence length="145" mass="16092">MTILGKTLVMSAVAAALTVTSISAASADEYWRHRNRDGWALGAAGLATGLIVGSAIASQPRYVEPAPAYVDPGYDAPPPGYYYRPAPRRVYVERDVSYYAPPPAYGLRPWSPAWMRYCYDRYRSFDSRSGTYVGYDGMRHFCTAD</sequence>
<dbReference type="RefSeq" id="WP_075851064.1">
    <property type="nucleotide sequence ID" value="NZ_FMAC01000001.1"/>
</dbReference>
<organism evidence="8 9">
    <name type="scientific">Rhizobium hainanense</name>
    <dbReference type="NCBI Taxonomy" id="52131"/>
    <lineage>
        <taxon>Bacteria</taxon>
        <taxon>Pseudomonadati</taxon>
        <taxon>Pseudomonadota</taxon>
        <taxon>Alphaproteobacteria</taxon>
        <taxon>Hyphomicrobiales</taxon>
        <taxon>Rhizobiaceae</taxon>
        <taxon>Rhizobium/Agrobacterium group</taxon>
        <taxon>Rhizobium</taxon>
    </lineage>
</organism>